<dbReference type="PANTHER" id="PTHR30146:SF148">
    <property type="entry name" value="HTH-TYPE TRANSCRIPTIONAL REPRESSOR PURR-RELATED"/>
    <property type="match status" value="1"/>
</dbReference>
<evidence type="ECO:0000256" key="2">
    <source>
        <dbReference type="ARBA" id="ARBA00023015"/>
    </source>
</evidence>
<dbReference type="Pfam" id="PF00356">
    <property type="entry name" value="LacI"/>
    <property type="match status" value="1"/>
</dbReference>
<sequence>MADVARVAGVSITTVSHVVNASRYVAPETREKVRSALETLSYTAPPPVVAAPTGRVIGLAVTGISNAYFAELIQGVESEARRQGFALLLCDSHDDPAIEASAVATLLAHNVEAVILAPTVGWEETTLPVLRHRATPFVLVDRMSTVRCDQVGAENQAVSAALVDHLIERGHRRIGLLAGLDGLSTSTERSSGYRHAHDVAGLAVDESLVAAGHSTVSGGRAATTALLRGEDPPTAIFSTNNAMSVGALLAVKELGLRIPDDVALVAFDDFEWAGAMSPALTAAAQPFHAMGARAVQLLVHRLADPAAPQRIVRLPVEIEHRESCGCVRP</sequence>
<dbReference type="CDD" id="cd06267">
    <property type="entry name" value="PBP1_LacI_sugar_binding-like"/>
    <property type="match status" value="1"/>
</dbReference>
<evidence type="ECO:0000259" key="5">
    <source>
        <dbReference type="PROSITE" id="PS50932"/>
    </source>
</evidence>
<dbReference type="InterPro" id="IPR000843">
    <property type="entry name" value="HTH_LacI"/>
</dbReference>
<dbReference type="GO" id="GO:0003700">
    <property type="term" value="F:DNA-binding transcription factor activity"/>
    <property type="evidence" value="ECO:0007669"/>
    <property type="project" value="TreeGrafter"/>
</dbReference>
<keyword evidence="1" id="KW-0678">Repressor</keyword>
<dbReference type="RefSeq" id="WP_133849115.1">
    <property type="nucleotide sequence ID" value="NZ_SNXZ01000002.1"/>
</dbReference>
<keyword evidence="2" id="KW-0805">Transcription regulation</keyword>
<gene>
    <name evidence="6" type="ORF">EV186_102250</name>
</gene>
<evidence type="ECO:0000256" key="1">
    <source>
        <dbReference type="ARBA" id="ARBA00022491"/>
    </source>
</evidence>
<dbReference type="InterPro" id="IPR046335">
    <property type="entry name" value="LacI/GalR-like_sensor"/>
</dbReference>
<feature type="domain" description="HTH lacI-type" evidence="5">
    <location>
        <begin position="1"/>
        <end position="55"/>
    </location>
</feature>
<organism evidence="6 7">
    <name type="scientific">Labedaea rhizosphaerae</name>
    <dbReference type="NCBI Taxonomy" id="598644"/>
    <lineage>
        <taxon>Bacteria</taxon>
        <taxon>Bacillati</taxon>
        <taxon>Actinomycetota</taxon>
        <taxon>Actinomycetes</taxon>
        <taxon>Pseudonocardiales</taxon>
        <taxon>Pseudonocardiaceae</taxon>
        <taxon>Labedaea</taxon>
    </lineage>
</organism>
<dbReference type="Gene3D" id="1.10.260.40">
    <property type="entry name" value="lambda repressor-like DNA-binding domains"/>
    <property type="match status" value="1"/>
</dbReference>
<dbReference type="CDD" id="cd01392">
    <property type="entry name" value="HTH_LacI"/>
    <property type="match status" value="1"/>
</dbReference>
<reference evidence="6 7" key="1">
    <citation type="submission" date="2019-03" db="EMBL/GenBank/DDBJ databases">
        <title>Genomic Encyclopedia of Type Strains, Phase IV (KMG-IV): sequencing the most valuable type-strain genomes for metagenomic binning, comparative biology and taxonomic classification.</title>
        <authorList>
            <person name="Goeker M."/>
        </authorList>
    </citation>
    <scope>NUCLEOTIDE SEQUENCE [LARGE SCALE GENOMIC DNA]</scope>
    <source>
        <strain evidence="6 7">DSM 45361</strain>
    </source>
</reference>
<dbReference type="PROSITE" id="PS50932">
    <property type="entry name" value="HTH_LACI_2"/>
    <property type="match status" value="1"/>
</dbReference>
<keyword evidence="7" id="KW-1185">Reference proteome</keyword>
<proteinExistence type="predicted"/>
<dbReference type="PROSITE" id="PS00356">
    <property type="entry name" value="HTH_LACI_1"/>
    <property type="match status" value="1"/>
</dbReference>
<protein>
    <submittedName>
        <fullName evidence="6">LacI family transcriptional regulator</fullName>
    </submittedName>
</protein>
<dbReference type="Pfam" id="PF13377">
    <property type="entry name" value="Peripla_BP_3"/>
    <property type="match status" value="1"/>
</dbReference>
<dbReference type="SMART" id="SM00354">
    <property type="entry name" value="HTH_LACI"/>
    <property type="match status" value="1"/>
</dbReference>
<dbReference type="GO" id="GO:0000976">
    <property type="term" value="F:transcription cis-regulatory region binding"/>
    <property type="evidence" value="ECO:0007669"/>
    <property type="project" value="TreeGrafter"/>
</dbReference>
<dbReference type="PANTHER" id="PTHR30146">
    <property type="entry name" value="LACI-RELATED TRANSCRIPTIONAL REPRESSOR"/>
    <property type="match status" value="1"/>
</dbReference>
<dbReference type="Gene3D" id="3.40.50.2300">
    <property type="match status" value="2"/>
</dbReference>
<dbReference type="AlphaFoldDB" id="A0A4R6SHP9"/>
<dbReference type="SUPFAM" id="SSF53822">
    <property type="entry name" value="Periplasmic binding protein-like I"/>
    <property type="match status" value="1"/>
</dbReference>
<dbReference type="InterPro" id="IPR028082">
    <property type="entry name" value="Peripla_BP_I"/>
</dbReference>
<dbReference type="OrthoDB" id="3595338at2"/>
<evidence type="ECO:0000256" key="3">
    <source>
        <dbReference type="ARBA" id="ARBA00023125"/>
    </source>
</evidence>
<keyword evidence="3" id="KW-0238">DNA-binding</keyword>
<keyword evidence="4" id="KW-0804">Transcription</keyword>
<name>A0A4R6SHP9_LABRH</name>
<accession>A0A4R6SHP9</accession>
<evidence type="ECO:0000313" key="7">
    <source>
        <dbReference type="Proteomes" id="UP000295444"/>
    </source>
</evidence>
<dbReference type="InterPro" id="IPR010982">
    <property type="entry name" value="Lambda_DNA-bd_dom_sf"/>
</dbReference>
<dbReference type="Proteomes" id="UP000295444">
    <property type="component" value="Unassembled WGS sequence"/>
</dbReference>
<dbReference type="SUPFAM" id="SSF47413">
    <property type="entry name" value="lambda repressor-like DNA-binding domains"/>
    <property type="match status" value="1"/>
</dbReference>
<evidence type="ECO:0000313" key="6">
    <source>
        <dbReference type="EMBL" id="TDQ00389.1"/>
    </source>
</evidence>
<dbReference type="EMBL" id="SNXZ01000002">
    <property type="protein sequence ID" value="TDQ00389.1"/>
    <property type="molecule type" value="Genomic_DNA"/>
</dbReference>
<comment type="caution">
    <text evidence="6">The sequence shown here is derived from an EMBL/GenBank/DDBJ whole genome shotgun (WGS) entry which is preliminary data.</text>
</comment>
<evidence type="ECO:0000256" key="4">
    <source>
        <dbReference type="ARBA" id="ARBA00023163"/>
    </source>
</evidence>